<evidence type="ECO:0000256" key="9">
    <source>
        <dbReference type="HAMAP-Rule" id="MF_01148"/>
    </source>
</evidence>
<evidence type="ECO:0000256" key="4">
    <source>
        <dbReference type="ARBA" id="ARBA00022679"/>
    </source>
</evidence>
<protein>
    <recommendedName>
        <fullName evidence="9">Apolipoprotein N-acyltransferase</fullName>
        <shortName evidence="9">ALP N-acyltransferase</shortName>
        <ecNumber evidence="9">2.3.1.269</ecNumber>
    </recommendedName>
</protein>
<evidence type="ECO:0000256" key="1">
    <source>
        <dbReference type="ARBA" id="ARBA00004651"/>
    </source>
</evidence>
<dbReference type="InterPro" id="IPR003010">
    <property type="entry name" value="C-N_Hydrolase"/>
</dbReference>
<dbReference type="NCBIfam" id="TIGR00546">
    <property type="entry name" value="lnt"/>
    <property type="match status" value="1"/>
</dbReference>
<dbReference type="PANTHER" id="PTHR38686">
    <property type="entry name" value="APOLIPOPROTEIN N-ACYLTRANSFERASE"/>
    <property type="match status" value="1"/>
</dbReference>
<dbReference type="HAMAP" id="MF_01148">
    <property type="entry name" value="Lnt"/>
    <property type="match status" value="1"/>
</dbReference>
<dbReference type="GO" id="GO:0042158">
    <property type="term" value="P:lipoprotein biosynthetic process"/>
    <property type="evidence" value="ECO:0007669"/>
    <property type="project" value="UniProtKB-UniRule"/>
</dbReference>
<comment type="subcellular location">
    <subcellularLocation>
        <location evidence="1 9">Cell membrane</location>
        <topology evidence="1 9">Multi-pass membrane protein</topology>
    </subcellularLocation>
</comment>
<feature type="transmembrane region" description="Helical" evidence="9">
    <location>
        <begin position="166"/>
        <end position="186"/>
    </location>
</feature>
<keyword evidence="7 9" id="KW-0472">Membrane</keyword>
<comment type="similarity">
    <text evidence="2 9">Belongs to the CN hydrolase family. Apolipoprotein N-acyltransferase subfamily.</text>
</comment>
<feature type="transmembrane region" description="Helical" evidence="9">
    <location>
        <begin position="193"/>
        <end position="210"/>
    </location>
</feature>
<sequence>MTVLRRYPALAALLLGAAAACGFAPLDWWWLTLACLAGWMWLVHDAPTWRGAAWRGWAFGVGHFTINDNWFQHAFDFQDKMPPVLGYVAPLALALYLAVYPAIAAALAWRFRRPAIDTAFVLLFGAAWILTEWLRSWVFTGYAWDPLGVIWLGLPVNDVALLGRDIGTYALSGLFVVTAGALLLLVTRRRWPLAAALVALLAVQVVRGVGDVPDSDTRDGPTDPRVVTVQPNVAQDQRGESDQAMMLARLTRLSGRPGAAPRLVLWPEGVIRDFIEDDYPTWIYGATSPYATRARMASVLGPRDLLMTGGTALHFDSAGEVESAANSVFLIDPRGRIRWRYDKAHLVPYGEYLPMPWLLRPLGLSRLVPGDIDFIPGPGPRTLDLTTFGPLGVQVCYEIIFSGHVTDRAHRPRLIFNPSNEAWFGTWGPPQFLRQAQLRAIEEGLPIVRATPNSNSSVISADGEVLGVVPHHRAGAIDLPIPPARAPTPFAQLGNAMAAIVGAMLVAIAFAIRRRSR</sequence>
<dbReference type="RefSeq" id="WP_096613122.1">
    <property type="nucleotide sequence ID" value="NZ_NWVD01000006.1"/>
</dbReference>
<reference evidence="11 12" key="1">
    <citation type="submission" date="2017-09" db="EMBL/GenBank/DDBJ databases">
        <title>Sphingomonas ginsenosidimutans KACC 14949, whole genome shotgun sequence.</title>
        <authorList>
            <person name="Feng G."/>
            <person name="Zhu H."/>
        </authorList>
    </citation>
    <scope>NUCLEOTIDE SEQUENCE [LARGE SCALE GENOMIC DNA]</scope>
    <source>
        <strain evidence="11 12">KACC 14949</strain>
    </source>
</reference>
<dbReference type="SUPFAM" id="SSF56317">
    <property type="entry name" value="Carbon-nitrogen hydrolase"/>
    <property type="match status" value="1"/>
</dbReference>
<dbReference type="AlphaFoldDB" id="A0A2A4HV30"/>
<dbReference type="UniPathway" id="UPA00666"/>
<comment type="function">
    <text evidence="9">Catalyzes the phospholipid dependent N-acylation of the N-terminal cysteine of apolipoprotein, the last step in lipoprotein maturation.</text>
</comment>
<name>A0A2A4HV30_9SPHN</name>
<dbReference type="Pfam" id="PF00795">
    <property type="entry name" value="CN_hydrolase"/>
    <property type="match status" value="1"/>
</dbReference>
<keyword evidence="8 9" id="KW-0012">Acyltransferase</keyword>
<dbReference type="Pfam" id="PF20154">
    <property type="entry name" value="LNT_N"/>
    <property type="match status" value="1"/>
</dbReference>
<dbReference type="PANTHER" id="PTHR38686:SF1">
    <property type="entry name" value="APOLIPOPROTEIN N-ACYLTRANSFERASE"/>
    <property type="match status" value="1"/>
</dbReference>
<evidence type="ECO:0000259" key="10">
    <source>
        <dbReference type="PROSITE" id="PS50263"/>
    </source>
</evidence>
<proteinExistence type="inferred from homology"/>
<evidence type="ECO:0000256" key="5">
    <source>
        <dbReference type="ARBA" id="ARBA00022692"/>
    </source>
</evidence>
<dbReference type="EMBL" id="NWVD01000006">
    <property type="protein sequence ID" value="PCG08376.1"/>
    <property type="molecule type" value="Genomic_DNA"/>
</dbReference>
<dbReference type="GO" id="GO:0016410">
    <property type="term" value="F:N-acyltransferase activity"/>
    <property type="evidence" value="ECO:0007669"/>
    <property type="project" value="UniProtKB-UniRule"/>
</dbReference>
<dbReference type="Proteomes" id="UP000218784">
    <property type="component" value="Unassembled WGS sequence"/>
</dbReference>
<keyword evidence="3 9" id="KW-1003">Cell membrane</keyword>
<evidence type="ECO:0000313" key="12">
    <source>
        <dbReference type="Proteomes" id="UP000218784"/>
    </source>
</evidence>
<feature type="domain" description="CN hydrolase" evidence="10">
    <location>
        <begin position="229"/>
        <end position="483"/>
    </location>
</feature>
<evidence type="ECO:0000256" key="8">
    <source>
        <dbReference type="ARBA" id="ARBA00023315"/>
    </source>
</evidence>
<keyword evidence="12" id="KW-1185">Reference proteome</keyword>
<feature type="transmembrane region" description="Helical" evidence="9">
    <location>
        <begin position="84"/>
        <end position="108"/>
    </location>
</feature>
<keyword evidence="4 9" id="KW-0808">Transferase</keyword>
<feature type="transmembrane region" description="Helical" evidence="9">
    <location>
        <begin position="493"/>
        <end position="512"/>
    </location>
</feature>
<evidence type="ECO:0000256" key="2">
    <source>
        <dbReference type="ARBA" id="ARBA00010065"/>
    </source>
</evidence>
<evidence type="ECO:0000256" key="3">
    <source>
        <dbReference type="ARBA" id="ARBA00022475"/>
    </source>
</evidence>
<accession>A0A2A4HV30</accession>
<comment type="caution">
    <text evidence="9">Lacks conserved residue(s) required for the propagation of feature annotation.</text>
</comment>
<keyword evidence="6 9" id="KW-1133">Transmembrane helix</keyword>
<dbReference type="InterPro" id="IPR036526">
    <property type="entry name" value="C-N_Hydrolase_sf"/>
</dbReference>
<dbReference type="Gene3D" id="3.60.110.10">
    <property type="entry name" value="Carbon-nitrogen hydrolase"/>
    <property type="match status" value="1"/>
</dbReference>
<dbReference type="InterPro" id="IPR045378">
    <property type="entry name" value="LNT_N"/>
</dbReference>
<evidence type="ECO:0000256" key="7">
    <source>
        <dbReference type="ARBA" id="ARBA00023136"/>
    </source>
</evidence>
<dbReference type="GO" id="GO:0005886">
    <property type="term" value="C:plasma membrane"/>
    <property type="evidence" value="ECO:0007669"/>
    <property type="project" value="UniProtKB-SubCell"/>
</dbReference>
<comment type="catalytic activity">
    <reaction evidence="9">
        <text>N-terminal S-1,2-diacyl-sn-glyceryl-L-cysteinyl-[lipoprotein] + a glycerophospholipid = N-acyl-S-1,2-diacyl-sn-glyceryl-L-cysteinyl-[lipoprotein] + a 2-acyl-sn-glycero-3-phospholipid + H(+)</text>
        <dbReference type="Rhea" id="RHEA:48228"/>
        <dbReference type="Rhea" id="RHEA-COMP:14681"/>
        <dbReference type="Rhea" id="RHEA-COMP:14684"/>
        <dbReference type="ChEBI" id="CHEBI:15378"/>
        <dbReference type="ChEBI" id="CHEBI:136912"/>
        <dbReference type="ChEBI" id="CHEBI:140656"/>
        <dbReference type="ChEBI" id="CHEBI:140657"/>
        <dbReference type="ChEBI" id="CHEBI:140660"/>
        <dbReference type="EC" id="2.3.1.269"/>
    </reaction>
</comment>
<comment type="pathway">
    <text evidence="9">Protein modification; lipoprotein biosynthesis (N-acyl transfer).</text>
</comment>
<dbReference type="CDD" id="cd07571">
    <property type="entry name" value="ALP_N-acyl_transferase"/>
    <property type="match status" value="1"/>
</dbReference>
<dbReference type="InterPro" id="IPR004563">
    <property type="entry name" value="Apolipo_AcylTrfase"/>
</dbReference>
<dbReference type="PROSITE" id="PS51257">
    <property type="entry name" value="PROKAR_LIPOPROTEIN"/>
    <property type="match status" value="1"/>
</dbReference>
<dbReference type="EC" id="2.3.1.269" evidence="9"/>
<evidence type="ECO:0000313" key="11">
    <source>
        <dbReference type="EMBL" id="PCG08376.1"/>
    </source>
</evidence>
<feature type="transmembrane region" description="Helical" evidence="9">
    <location>
        <begin position="120"/>
        <end position="144"/>
    </location>
</feature>
<gene>
    <name evidence="9 11" type="primary">lnt</name>
    <name evidence="11" type="ORF">COA17_13500</name>
</gene>
<evidence type="ECO:0000256" key="6">
    <source>
        <dbReference type="ARBA" id="ARBA00022989"/>
    </source>
</evidence>
<keyword evidence="11" id="KW-0449">Lipoprotein</keyword>
<comment type="caution">
    <text evidence="11">The sequence shown here is derived from an EMBL/GenBank/DDBJ whole genome shotgun (WGS) entry which is preliminary data.</text>
</comment>
<keyword evidence="5 9" id="KW-0812">Transmembrane</keyword>
<dbReference type="PROSITE" id="PS50263">
    <property type="entry name" value="CN_HYDROLASE"/>
    <property type="match status" value="1"/>
</dbReference>
<organism evidence="11 12">
    <name type="scientific">Sphingomonas ginsenosidimutans</name>
    <dbReference type="NCBI Taxonomy" id="862134"/>
    <lineage>
        <taxon>Bacteria</taxon>
        <taxon>Pseudomonadati</taxon>
        <taxon>Pseudomonadota</taxon>
        <taxon>Alphaproteobacteria</taxon>
        <taxon>Sphingomonadales</taxon>
        <taxon>Sphingomonadaceae</taxon>
        <taxon>Sphingomonas</taxon>
    </lineage>
</organism>